<accession>A0A0A9FRU6</accession>
<evidence type="ECO:0000313" key="1">
    <source>
        <dbReference type="EMBL" id="JAE15007.1"/>
    </source>
</evidence>
<reference evidence="1" key="2">
    <citation type="journal article" date="2015" name="Data Brief">
        <title>Shoot transcriptome of the giant reed, Arundo donax.</title>
        <authorList>
            <person name="Barrero R.A."/>
            <person name="Guerrero F.D."/>
            <person name="Moolhuijzen P."/>
            <person name="Goolsby J.A."/>
            <person name="Tidwell J."/>
            <person name="Bellgard S.E."/>
            <person name="Bellgard M.I."/>
        </authorList>
    </citation>
    <scope>NUCLEOTIDE SEQUENCE</scope>
    <source>
        <tissue evidence="1">Shoot tissue taken approximately 20 cm above the soil surface</tissue>
    </source>
</reference>
<dbReference type="AlphaFoldDB" id="A0A0A9FRU6"/>
<reference evidence="1" key="1">
    <citation type="submission" date="2014-09" db="EMBL/GenBank/DDBJ databases">
        <authorList>
            <person name="Magalhaes I.L.F."/>
            <person name="Oliveira U."/>
            <person name="Santos F.R."/>
            <person name="Vidigal T.H.D.A."/>
            <person name="Brescovit A.D."/>
            <person name="Santos A.J."/>
        </authorList>
    </citation>
    <scope>NUCLEOTIDE SEQUENCE</scope>
    <source>
        <tissue evidence="1">Shoot tissue taken approximately 20 cm above the soil surface</tissue>
    </source>
</reference>
<proteinExistence type="predicted"/>
<organism evidence="1">
    <name type="scientific">Arundo donax</name>
    <name type="common">Giant reed</name>
    <name type="synonym">Donax arundinaceus</name>
    <dbReference type="NCBI Taxonomy" id="35708"/>
    <lineage>
        <taxon>Eukaryota</taxon>
        <taxon>Viridiplantae</taxon>
        <taxon>Streptophyta</taxon>
        <taxon>Embryophyta</taxon>
        <taxon>Tracheophyta</taxon>
        <taxon>Spermatophyta</taxon>
        <taxon>Magnoliopsida</taxon>
        <taxon>Liliopsida</taxon>
        <taxon>Poales</taxon>
        <taxon>Poaceae</taxon>
        <taxon>PACMAD clade</taxon>
        <taxon>Arundinoideae</taxon>
        <taxon>Arundineae</taxon>
        <taxon>Arundo</taxon>
    </lineage>
</organism>
<sequence length="42" mass="4896">MDGYLNIDGRSTQHLPLRIRSLLSSFVFFFAKIYRKYRGGGN</sequence>
<dbReference type="EMBL" id="GBRH01182889">
    <property type="protein sequence ID" value="JAE15007.1"/>
    <property type="molecule type" value="Transcribed_RNA"/>
</dbReference>
<protein>
    <submittedName>
        <fullName evidence="1">Uncharacterized protein</fullName>
    </submittedName>
</protein>
<name>A0A0A9FRU6_ARUDO</name>